<evidence type="ECO:0000313" key="2">
    <source>
        <dbReference type="Proteomes" id="UP000178892"/>
    </source>
</evidence>
<proteinExistence type="predicted"/>
<dbReference type="AlphaFoldDB" id="A0A1F5NVP3"/>
<comment type="caution">
    <text evidence="1">The sequence shown here is derived from an EMBL/GenBank/DDBJ whole genome shotgun (WGS) entry which is preliminary data.</text>
</comment>
<sequence>MIGQDTKVRPSEEVRLTSGGVITPVQLAEAIRYHAQATGTALEAVTAMVARSELVPVSWTKGGVILVYNSPNGL</sequence>
<protein>
    <submittedName>
        <fullName evidence="1">Uncharacterized protein</fullName>
    </submittedName>
</protein>
<name>A0A1F5NVP3_9BACT</name>
<organism evidence="1 2">
    <name type="scientific">Candidatus Doudnabacteria bacterium RIFCSPHIGHO2_01_FULL_46_24</name>
    <dbReference type="NCBI Taxonomy" id="1817825"/>
    <lineage>
        <taxon>Bacteria</taxon>
        <taxon>Candidatus Doudnaibacteriota</taxon>
    </lineage>
</organism>
<reference evidence="1 2" key="1">
    <citation type="journal article" date="2016" name="Nat. Commun.">
        <title>Thousands of microbial genomes shed light on interconnected biogeochemical processes in an aquifer system.</title>
        <authorList>
            <person name="Anantharaman K."/>
            <person name="Brown C.T."/>
            <person name="Hug L.A."/>
            <person name="Sharon I."/>
            <person name="Castelle C.J."/>
            <person name="Probst A.J."/>
            <person name="Thomas B.C."/>
            <person name="Singh A."/>
            <person name="Wilkins M.J."/>
            <person name="Karaoz U."/>
            <person name="Brodie E.L."/>
            <person name="Williams K.H."/>
            <person name="Hubbard S.S."/>
            <person name="Banfield J.F."/>
        </authorList>
    </citation>
    <scope>NUCLEOTIDE SEQUENCE [LARGE SCALE GENOMIC DNA]</scope>
</reference>
<dbReference type="EMBL" id="MFEL01000007">
    <property type="protein sequence ID" value="OGE81592.1"/>
    <property type="molecule type" value="Genomic_DNA"/>
</dbReference>
<evidence type="ECO:0000313" key="1">
    <source>
        <dbReference type="EMBL" id="OGE81592.1"/>
    </source>
</evidence>
<accession>A0A1F5NVP3</accession>
<dbReference type="Proteomes" id="UP000178892">
    <property type="component" value="Unassembled WGS sequence"/>
</dbReference>
<gene>
    <name evidence="1" type="ORF">A2720_00665</name>
</gene>
<dbReference type="STRING" id="1817825.A2720_00665"/>